<dbReference type="InterPro" id="IPR011204">
    <property type="entry name" value="Virulence_RhuM-like"/>
</dbReference>
<dbReference type="PANTHER" id="PTHR35810">
    <property type="entry name" value="CYTOPLASMIC PROTEIN-RELATED"/>
    <property type="match status" value="1"/>
</dbReference>
<evidence type="ECO:0000313" key="1">
    <source>
        <dbReference type="EMBL" id="MCT1607973.1"/>
    </source>
</evidence>
<dbReference type="Pfam" id="PF13310">
    <property type="entry name" value="Virulence_RhuM"/>
    <property type="match status" value="1"/>
</dbReference>
<keyword evidence="2" id="KW-1185">Reference proteome</keyword>
<dbReference type="Proteomes" id="UP001205046">
    <property type="component" value="Unassembled WGS sequence"/>
</dbReference>
<accession>A0ABT2HTE7</accession>
<reference evidence="1 2" key="1">
    <citation type="submission" date="2022-04" db="EMBL/GenBank/DDBJ databases">
        <title>Human microbiome associated bacterial genomes.</title>
        <authorList>
            <person name="Sandstrom S."/>
            <person name="Salamzade R."/>
            <person name="Kalan L.R."/>
        </authorList>
    </citation>
    <scope>NUCLEOTIDE SEQUENCE [LARGE SCALE GENOMIC DNA]</scope>
    <source>
        <strain evidence="2">p3-SID767</strain>
    </source>
</reference>
<organism evidence="1 2">
    <name type="scientific">Nesterenkonia massiliensis</name>
    <dbReference type="NCBI Taxonomy" id="1232429"/>
    <lineage>
        <taxon>Bacteria</taxon>
        <taxon>Bacillati</taxon>
        <taxon>Actinomycetota</taxon>
        <taxon>Actinomycetes</taxon>
        <taxon>Micrococcales</taxon>
        <taxon>Micrococcaceae</taxon>
        <taxon>Nesterenkonia</taxon>
    </lineage>
</organism>
<dbReference type="RefSeq" id="WP_260073812.1">
    <property type="nucleotide sequence ID" value="NZ_JALXMO010000054.1"/>
</dbReference>
<dbReference type="PIRSF" id="PIRSF015268">
    <property type="entry name" value="Virulence_RhuM"/>
    <property type="match status" value="1"/>
</dbReference>
<gene>
    <name evidence="1" type="ORF">M3B43_11730</name>
</gene>
<proteinExistence type="predicted"/>
<protein>
    <submittedName>
        <fullName evidence="1">Virulence RhuM family protein</fullName>
    </submittedName>
</protein>
<name>A0ABT2HTE7_9MICC</name>
<evidence type="ECO:0000313" key="2">
    <source>
        <dbReference type="Proteomes" id="UP001205046"/>
    </source>
</evidence>
<comment type="caution">
    <text evidence="1">The sequence shown here is derived from an EMBL/GenBank/DDBJ whole genome shotgun (WGS) entry which is preliminary data.</text>
</comment>
<dbReference type="PANTHER" id="PTHR35810:SF1">
    <property type="entry name" value="CYTOPLASMIC PROTEIN"/>
    <property type="match status" value="1"/>
</dbReference>
<sequence length="337" mass="39076">MAETPDSEILFYQGDDGDTRVEVRLEGETVWLTQQQIAQLFSTTRQNIDQHIRNIYDEEELTESATCKKFLQVRQEGNRQVRRELPHYNLDMILSVGYRVKSATATRFRQWASERLKEYIVKGFTMDDERMKELGGGRYWRELLHRIRDIRSSEKVLYRQVLDLFATSVDYQPQAPEAKEFFAKIQNKLHHAAHGHTAPEVILERADAEKPFMGLTTFKGDKPVRTDVTVAKNYLTEDELRRLNTVVSAYFDAAEFRAMNREPTYMADWLNHLDGLLAAMGAAVLEGAGSVSRQQADDKAYGEYTKYRAAESEELTEVERQYLETLKQTQKRIEGEK</sequence>
<dbReference type="EMBL" id="JALXMO010000054">
    <property type="protein sequence ID" value="MCT1607973.1"/>
    <property type="molecule type" value="Genomic_DNA"/>
</dbReference>